<protein>
    <submittedName>
        <fullName evidence="2">VOC family protein</fullName>
    </submittedName>
</protein>
<dbReference type="EMBL" id="JAGGDJ010000023">
    <property type="protein sequence ID" value="MBO7746853.1"/>
    <property type="molecule type" value="Genomic_DNA"/>
</dbReference>
<feature type="domain" description="PhnB-like" evidence="1">
    <location>
        <begin position="6"/>
        <end position="135"/>
    </location>
</feature>
<evidence type="ECO:0000259" key="1">
    <source>
        <dbReference type="Pfam" id="PF06983"/>
    </source>
</evidence>
<dbReference type="Pfam" id="PF06983">
    <property type="entry name" value="3-dmu-9_3-mt"/>
    <property type="match status" value="1"/>
</dbReference>
<proteinExistence type="predicted"/>
<dbReference type="Proteomes" id="UP000670947">
    <property type="component" value="Unassembled WGS sequence"/>
</dbReference>
<name>A0ABS3WEY3_9BACL</name>
<dbReference type="Gene3D" id="3.10.180.10">
    <property type="entry name" value="2,3-Dihydroxybiphenyl 1,2-Dioxygenase, domain 1"/>
    <property type="match status" value="1"/>
</dbReference>
<dbReference type="RefSeq" id="WP_090642681.1">
    <property type="nucleotide sequence ID" value="NZ_JAGGDJ010000023.1"/>
</dbReference>
<dbReference type="InterPro" id="IPR029068">
    <property type="entry name" value="Glyas_Bleomycin-R_OHBP_Dase"/>
</dbReference>
<sequence>MSISLNPYLMFAGNAREAIHFYEKALGGKVIGIMAFGDMPANPEYPIADNMKDRVMHGHLQIGESHLMFSDSFDEAPFQVTDAVQIAIHPTEETRAKEIFEALADGGQVILPIQKTDWSPMYGIVKDKFGLTFQVNVPGQQPG</sequence>
<dbReference type="PANTHER" id="PTHR33990">
    <property type="entry name" value="PROTEIN YJDN-RELATED"/>
    <property type="match status" value="1"/>
</dbReference>
<accession>A0ABS3WEY3</accession>
<dbReference type="InterPro" id="IPR028973">
    <property type="entry name" value="PhnB-like"/>
</dbReference>
<evidence type="ECO:0000313" key="2">
    <source>
        <dbReference type="EMBL" id="MBO7746853.1"/>
    </source>
</evidence>
<dbReference type="SUPFAM" id="SSF54593">
    <property type="entry name" value="Glyoxalase/Bleomycin resistance protein/Dihydroxybiphenyl dioxygenase"/>
    <property type="match status" value="1"/>
</dbReference>
<gene>
    <name evidence="2" type="ORF">I8J29_21790</name>
</gene>
<dbReference type="PANTHER" id="PTHR33990:SF1">
    <property type="entry name" value="PROTEIN YJDN"/>
    <property type="match status" value="1"/>
</dbReference>
<organism evidence="2 3">
    <name type="scientific">Paenibacillus artemisiicola</name>
    <dbReference type="NCBI Taxonomy" id="1172618"/>
    <lineage>
        <taxon>Bacteria</taxon>
        <taxon>Bacillati</taxon>
        <taxon>Bacillota</taxon>
        <taxon>Bacilli</taxon>
        <taxon>Bacillales</taxon>
        <taxon>Paenibacillaceae</taxon>
        <taxon>Paenibacillus</taxon>
    </lineage>
</organism>
<keyword evidence="3" id="KW-1185">Reference proteome</keyword>
<evidence type="ECO:0000313" key="3">
    <source>
        <dbReference type="Proteomes" id="UP000670947"/>
    </source>
</evidence>
<dbReference type="CDD" id="cd06588">
    <property type="entry name" value="PhnB_like"/>
    <property type="match status" value="1"/>
</dbReference>
<reference evidence="2 3" key="1">
    <citation type="submission" date="2021-03" db="EMBL/GenBank/DDBJ databases">
        <title>Paenibacillus artemisicola MWE-103 whole genome sequence.</title>
        <authorList>
            <person name="Ham Y.J."/>
        </authorList>
    </citation>
    <scope>NUCLEOTIDE SEQUENCE [LARGE SCALE GENOMIC DNA]</scope>
    <source>
        <strain evidence="2 3">MWE-103</strain>
    </source>
</reference>
<comment type="caution">
    <text evidence="2">The sequence shown here is derived from an EMBL/GenBank/DDBJ whole genome shotgun (WGS) entry which is preliminary data.</text>
</comment>